<keyword evidence="3" id="KW-1185">Reference proteome</keyword>
<dbReference type="EMBL" id="SDKM01000009">
    <property type="protein sequence ID" value="RYP86838.1"/>
    <property type="molecule type" value="Genomic_DNA"/>
</dbReference>
<evidence type="ECO:0000256" key="1">
    <source>
        <dbReference type="SAM" id="MobiDB-lite"/>
    </source>
</evidence>
<comment type="caution">
    <text evidence="2">The sequence shown here is derived from an EMBL/GenBank/DDBJ whole genome shotgun (WGS) entry which is preliminary data.</text>
</comment>
<proteinExistence type="predicted"/>
<dbReference type="AlphaFoldDB" id="A0A4Q4ZG90"/>
<evidence type="ECO:0000313" key="2">
    <source>
        <dbReference type="EMBL" id="RYP86838.1"/>
    </source>
</evidence>
<dbReference type="OrthoDB" id="9816424at2"/>
<dbReference type="InterPro" id="IPR029063">
    <property type="entry name" value="SAM-dependent_MTases_sf"/>
</dbReference>
<dbReference type="GO" id="GO:0008168">
    <property type="term" value="F:methyltransferase activity"/>
    <property type="evidence" value="ECO:0007669"/>
    <property type="project" value="UniProtKB-KW"/>
</dbReference>
<dbReference type="Gene3D" id="3.40.50.150">
    <property type="entry name" value="Vaccinia Virus protein VP39"/>
    <property type="match status" value="1"/>
</dbReference>
<keyword evidence="2" id="KW-0808">Transferase</keyword>
<protein>
    <submittedName>
        <fullName evidence="2">Class I SAM-dependent methyltransferase</fullName>
    </submittedName>
</protein>
<reference evidence="2 3" key="1">
    <citation type="submission" date="2019-01" db="EMBL/GenBank/DDBJ databases">
        <title>Nocardioides guangzhouensis sp. nov., an actinobacterium isolated from soil.</title>
        <authorList>
            <person name="Fu Y."/>
            <person name="Cai Y."/>
            <person name="Lin Z."/>
            <person name="Chen P."/>
        </authorList>
    </citation>
    <scope>NUCLEOTIDE SEQUENCE [LARGE SCALE GENOMIC DNA]</scope>
    <source>
        <strain evidence="2 3">130</strain>
    </source>
</reference>
<keyword evidence="2" id="KW-0489">Methyltransferase</keyword>
<evidence type="ECO:0000313" key="3">
    <source>
        <dbReference type="Proteomes" id="UP000295198"/>
    </source>
</evidence>
<dbReference type="Pfam" id="PF13578">
    <property type="entry name" value="Methyltransf_24"/>
    <property type="match status" value="1"/>
</dbReference>
<dbReference type="SUPFAM" id="SSF53335">
    <property type="entry name" value="S-adenosyl-L-methionine-dependent methyltransferases"/>
    <property type="match status" value="1"/>
</dbReference>
<name>A0A4Q4ZG90_9ACTN</name>
<feature type="region of interest" description="Disordered" evidence="1">
    <location>
        <begin position="1"/>
        <end position="25"/>
    </location>
</feature>
<accession>A0A4Q4ZG90</accession>
<dbReference type="GO" id="GO:0032259">
    <property type="term" value="P:methylation"/>
    <property type="evidence" value="ECO:0007669"/>
    <property type="project" value="UniProtKB-KW"/>
</dbReference>
<gene>
    <name evidence="2" type="ORF">EKO23_07630</name>
</gene>
<organism evidence="2 3">
    <name type="scientific">Nocardioides guangzhouensis</name>
    <dbReference type="NCBI Taxonomy" id="2497878"/>
    <lineage>
        <taxon>Bacteria</taxon>
        <taxon>Bacillati</taxon>
        <taxon>Actinomycetota</taxon>
        <taxon>Actinomycetes</taxon>
        <taxon>Propionibacteriales</taxon>
        <taxon>Nocardioidaceae</taxon>
        <taxon>Nocardioides</taxon>
    </lineage>
</organism>
<dbReference type="Proteomes" id="UP000295198">
    <property type="component" value="Unassembled WGS sequence"/>
</dbReference>
<sequence length="283" mass="32605">MTRLTNRHGEVAPCRGPQCGSGQRPGLRRAVRRRGWGSALGSRAMKVFGRELVLAPSGEASLANPLEEYFLNNKRRRIHKWVHYFEIYHRHFERFRGRPVNILEFGVNQGGSLQMWRNYFGRQAYINGVDIEPRCAELGGRRIRIFIGDQEDRDFLRSIAAEIGPIDVVIEDGGHRMGQQIATFEEIYPHLSEDGVFLVEDVHTSYWPGFGGGYRKPDTFMEYAKGLTDQLNAWHSREEGFAVDEFTRTTKSVHFYDSIVVFERGTVVEPHAEQRGKRQFKTK</sequence>